<sequence length="212" mass="22366">PYSAFKQGDYAKCVQSHFNVNIIDDTGQAEDTTPATPDDTTPAQETNVAPVARIAGPIGAIEAGARVSLSAEGSTDANGDKLTYTWMSQDGQTISGQDKAVITFTAPEKDRDAQYVVSLTVSDGTLSSTATYTLNVKAKAAAADETTDGKDSDTISYPSWSSTQTWKAGDIVNNHGALYQCKPLPEGAWCNVAPTYYEPGAGIAWGDAWKAL</sequence>
<dbReference type="Pfam" id="PF18911">
    <property type="entry name" value="PKD_4"/>
    <property type="match status" value="1"/>
</dbReference>
<dbReference type="PANTHER" id="PTHR34823:SF1">
    <property type="entry name" value="CHITIN-BINDING TYPE-4 DOMAIN-CONTAINING PROTEIN"/>
    <property type="match status" value="1"/>
</dbReference>
<comment type="caution">
    <text evidence="3">The sequence shown here is derived from an EMBL/GenBank/DDBJ whole genome shotgun (WGS) entry which is preliminary data.</text>
</comment>
<dbReference type="Proteomes" id="UP000234505">
    <property type="component" value="Unassembled WGS sequence"/>
</dbReference>
<dbReference type="InterPro" id="IPR013783">
    <property type="entry name" value="Ig-like_fold"/>
</dbReference>
<dbReference type="InterPro" id="IPR051024">
    <property type="entry name" value="GlcNAc_Chitin_IntDeg"/>
</dbReference>
<feature type="non-terminal residue" evidence="3">
    <location>
        <position position="1"/>
    </location>
</feature>
<evidence type="ECO:0000256" key="1">
    <source>
        <dbReference type="SAM" id="MobiDB-lite"/>
    </source>
</evidence>
<organism evidence="3 4">
    <name type="scientific">Klebsiella michiganensis</name>
    <dbReference type="NCBI Taxonomy" id="1134687"/>
    <lineage>
        <taxon>Bacteria</taxon>
        <taxon>Pseudomonadati</taxon>
        <taxon>Pseudomonadota</taxon>
        <taxon>Gammaproteobacteria</taxon>
        <taxon>Enterobacterales</taxon>
        <taxon>Enterobacteriaceae</taxon>
        <taxon>Klebsiella/Raoultella group</taxon>
        <taxon>Klebsiella</taxon>
    </lineage>
</organism>
<evidence type="ECO:0000313" key="3">
    <source>
        <dbReference type="EMBL" id="PLL40975.1"/>
    </source>
</evidence>
<proteinExistence type="predicted"/>
<dbReference type="EMBL" id="PIDS01000310">
    <property type="protein sequence ID" value="PLL40975.1"/>
    <property type="molecule type" value="Genomic_DNA"/>
</dbReference>
<dbReference type="InterPro" id="IPR000601">
    <property type="entry name" value="PKD_dom"/>
</dbReference>
<evidence type="ECO:0000313" key="4">
    <source>
        <dbReference type="Proteomes" id="UP000234505"/>
    </source>
</evidence>
<evidence type="ECO:0000259" key="2">
    <source>
        <dbReference type="SMART" id="SM00089"/>
    </source>
</evidence>
<dbReference type="SMART" id="SM00089">
    <property type="entry name" value="PKD"/>
    <property type="match status" value="1"/>
</dbReference>
<dbReference type="Gene3D" id="2.60.40.10">
    <property type="entry name" value="Immunoglobulins"/>
    <property type="match status" value="1"/>
</dbReference>
<reference evidence="3 4" key="2">
    <citation type="submission" date="2018-01" db="EMBL/GenBank/DDBJ databases">
        <title>Genomic study of Klebsiella pneumoniae.</title>
        <authorList>
            <person name="Yang Y."/>
            <person name="Bicalho R."/>
        </authorList>
    </citation>
    <scope>NUCLEOTIDE SEQUENCE [LARGE SCALE GENOMIC DNA]</scope>
    <source>
        <strain evidence="3 4">A11</strain>
    </source>
</reference>
<dbReference type="SUPFAM" id="SSF49299">
    <property type="entry name" value="PKD domain"/>
    <property type="match status" value="1"/>
</dbReference>
<feature type="compositionally biased region" description="Low complexity" evidence="1">
    <location>
        <begin position="29"/>
        <end position="45"/>
    </location>
</feature>
<feature type="domain" description="PKD/Chitinase" evidence="2">
    <location>
        <begin position="51"/>
        <end position="139"/>
    </location>
</feature>
<gene>
    <name evidence="3" type="ORF">CWN50_11400</name>
</gene>
<dbReference type="InterPro" id="IPR035986">
    <property type="entry name" value="PKD_dom_sf"/>
</dbReference>
<accession>A0A2J4RCK1</accession>
<name>A0A2J4RCK1_9ENTR</name>
<dbReference type="PANTHER" id="PTHR34823">
    <property type="entry name" value="GLCNAC-BINDING PROTEIN A"/>
    <property type="match status" value="1"/>
</dbReference>
<protein>
    <submittedName>
        <fullName evidence="3">Chitinase</fullName>
    </submittedName>
</protein>
<feature type="region of interest" description="Disordered" evidence="1">
    <location>
        <begin position="24"/>
        <end position="45"/>
    </location>
</feature>
<dbReference type="InterPro" id="IPR022409">
    <property type="entry name" value="PKD/Chitinase_dom"/>
</dbReference>
<reference evidence="3 4" key="1">
    <citation type="submission" date="2017-11" db="EMBL/GenBank/DDBJ databases">
        <authorList>
            <person name="Han C.G."/>
        </authorList>
    </citation>
    <scope>NUCLEOTIDE SEQUENCE [LARGE SCALE GENOMIC DNA]</scope>
    <source>
        <strain evidence="3 4">A11</strain>
    </source>
</reference>
<dbReference type="AlphaFoldDB" id="A0A2J4RCK1"/>